<accession>A0ABS9KRZ7</accession>
<evidence type="ECO:0000313" key="2">
    <source>
        <dbReference type="Proteomes" id="UP001165367"/>
    </source>
</evidence>
<evidence type="ECO:0000313" key="1">
    <source>
        <dbReference type="EMBL" id="MCG2615073.1"/>
    </source>
</evidence>
<protein>
    <recommendedName>
        <fullName evidence="3">PKD domain-containing protein</fullName>
    </recommendedName>
</protein>
<organism evidence="1 2">
    <name type="scientific">Terrimonas ginsenosidimutans</name>
    <dbReference type="NCBI Taxonomy" id="2908004"/>
    <lineage>
        <taxon>Bacteria</taxon>
        <taxon>Pseudomonadati</taxon>
        <taxon>Bacteroidota</taxon>
        <taxon>Chitinophagia</taxon>
        <taxon>Chitinophagales</taxon>
        <taxon>Chitinophagaceae</taxon>
        <taxon>Terrimonas</taxon>
    </lineage>
</organism>
<reference evidence="1" key="1">
    <citation type="submission" date="2022-01" db="EMBL/GenBank/DDBJ databases">
        <authorList>
            <person name="Jo J.-H."/>
            <person name="Im W.-T."/>
        </authorList>
    </citation>
    <scope>NUCLEOTIDE SEQUENCE</scope>
    <source>
        <strain evidence="1">NA20</strain>
    </source>
</reference>
<dbReference type="SUPFAM" id="SSF49299">
    <property type="entry name" value="PKD domain"/>
    <property type="match status" value="1"/>
</dbReference>
<keyword evidence="2" id="KW-1185">Reference proteome</keyword>
<name>A0ABS9KRZ7_9BACT</name>
<evidence type="ECO:0008006" key="3">
    <source>
        <dbReference type="Google" id="ProtNLM"/>
    </source>
</evidence>
<dbReference type="RefSeq" id="WP_237872084.1">
    <property type="nucleotide sequence ID" value="NZ_JAKLTR010000007.1"/>
</dbReference>
<gene>
    <name evidence="1" type="ORF">LZZ85_12310</name>
</gene>
<proteinExistence type="predicted"/>
<comment type="caution">
    <text evidence="1">The sequence shown here is derived from an EMBL/GenBank/DDBJ whole genome shotgun (WGS) entry which is preliminary data.</text>
</comment>
<dbReference type="Gene3D" id="2.60.40.10">
    <property type="entry name" value="Immunoglobulins"/>
    <property type="match status" value="1"/>
</dbReference>
<dbReference type="InterPro" id="IPR013783">
    <property type="entry name" value="Ig-like_fold"/>
</dbReference>
<sequence length="491" mass="54704">MKRITFLTLLTVVMFFIFSCRKGEYFAPTISDTGKDTIVLNIGDKTILAPDINSLLGNTYKWLVNGTQVATGNINYTFQATEAGNFDVVLKVTSWGGTDEYAYKIFVERPIVVSLDNIPSVSMCEVLEVVPTITGPDRRDYEYQWSIGDSVIGKKRTLSFISFLPGNYELKLRVTAGKQSTTSTGSVTVKQAQYVRNAYTLLEYLPAPARNHNWSIIGAAQNWDFGSEFPLAYNAFLAKASELRKQNAGPGLLLGSWGGSATLRFDHTVVNVPGKADIELTAIISNLDPPAVYVAYDRNKNGKPDTDEWYEIKNKDYGLEDLPAYEMTFTYDSTLVDTRRIYTYYSWKDNQPEPSKGQIMNQKTFSSSLTYTGAFSVRGFFPGYNMIDVATKQVGLLDGWSNSFTRKGKRITRDLSSAGQFSQKLNIDLDLAVNSKGEAVQLPGIDFIKVQKVVYPFARDIFNPGAGVLDANMNEDRMLSVSGILDMHLKN</sequence>
<dbReference type="PROSITE" id="PS51257">
    <property type="entry name" value="PROKAR_LIPOPROTEIN"/>
    <property type="match status" value="1"/>
</dbReference>
<dbReference type="InterPro" id="IPR035986">
    <property type="entry name" value="PKD_dom_sf"/>
</dbReference>
<dbReference type="EMBL" id="JAKLTR010000007">
    <property type="protein sequence ID" value="MCG2615073.1"/>
    <property type="molecule type" value="Genomic_DNA"/>
</dbReference>
<dbReference type="Proteomes" id="UP001165367">
    <property type="component" value="Unassembled WGS sequence"/>
</dbReference>